<evidence type="ECO:0000313" key="1">
    <source>
        <dbReference type="EMBL" id="ANV79425.1"/>
    </source>
</evidence>
<accession>A0A1B1TAY8</accession>
<dbReference type="AlphaFoldDB" id="A0A1B1TAY8"/>
<dbReference type="EMBL" id="KP211832">
    <property type="protein sequence ID" value="ANV79425.1"/>
    <property type="molecule type" value="Genomic_DNA"/>
</dbReference>
<name>A0A1B1TAY8_9ARCH</name>
<protein>
    <submittedName>
        <fullName evidence="1">Uncharacterized protein</fullName>
    </submittedName>
</protein>
<proteinExistence type="predicted"/>
<reference evidence="1" key="2">
    <citation type="journal article" date="2015" name="ISME J.">
        <title>A new class of marine Euryarchaeota group II from the Mediterranean deep chlorophyll maximum.</title>
        <authorList>
            <person name="Martin-Cuadrado A.B."/>
            <person name="Garcia-Heredia I."/>
            <person name="Molto A.G."/>
            <person name="Lopez-Ubeda R."/>
            <person name="Kimes N."/>
            <person name="Lopez-Garcia P."/>
            <person name="Moreira D."/>
            <person name="Rodriguez-Valera F."/>
        </authorList>
    </citation>
    <scope>NUCLEOTIDE SEQUENCE</scope>
</reference>
<sequence length="86" mass="10089">MTEKVEEAVVEVGIVYQKISENFLPERDKKIDPMEGTNPREEVPIVKEVRRIDIIQKKTLNYQREIKVEVDQDLKISVKSLILDHN</sequence>
<organism evidence="1">
    <name type="scientific">uncultured Poseidoniia archaeon</name>
    <dbReference type="NCBI Taxonomy" id="1697135"/>
    <lineage>
        <taxon>Archaea</taxon>
        <taxon>Methanobacteriati</taxon>
        <taxon>Thermoplasmatota</taxon>
        <taxon>Candidatus Poseidoniia</taxon>
        <taxon>environmental samples</taxon>
    </lineage>
</organism>
<reference evidence="1" key="1">
    <citation type="submission" date="2014-11" db="EMBL/GenBank/DDBJ databases">
        <authorList>
            <person name="Zhu J."/>
            <person name="Qi W."/>
            <person name="Song R."/>
        </authorList>
    </citation>
    <scope>NUCLEOTIDE SEQUENCE</scope>
</reference>